<dbReference type="STRING" id="1798382.A3D77_03785"/>
<sequence>MKQGDYSNRVSILVGIGVLVLVSSTGYALGFNHGSKKYTNDKPKSTFTSLSPRVTSSTVSTICKDENLGISIKVPKGWICNSKKLSSSDSSISLTSNFFNITISNVQRNEFCISNVSVYGYDPNCSVAKFYSTPGAEVSLYKYMGEDKEIYGNILKANNKPGTPVPWISVKYQNMGASPLTDNQKNELIEILNSISSSQL</sequence>
<evidence type="ECO:0000313" key="2">
    <source>
        <dbReference type="Proteomes" id="UP000176923"/>
    </source>
</evidence>
<dbReference type="EMBL" id="MFJL01000004">
    <property type="protein sequence ID" value="OGG17020.1"/>
    <property type="molecule type" value="Genomic_DNA"/>
</dbReference>
<comment type="caution">
    <text evidence="1">The sequence shown here is derived from an EMBL/GenBank/DDBJ whole genome shotgun (WGS) entry which is preliminary data.</text>
</comment>
<protein>
    <submittedName>
        <fullName evidence="1">Uncharacterized protein</fullName>
    </submittedName>
</protein>
<reference evidence="1 2" key="1">
    <citation type="journal article" date="2016" name="Nat. Commun.">
        <title>Thousands of microbial genomes shed light on interconnected biogeochemical processes in an aquifer system.</title>
        <authorList>
            <person name="Anantharaman K."/>
            <person name="Brown C.T."/>
            <person name="Hug L.A."/>
            <person name="Sharon I."/>
            <person name="Castelle C.J."/>
            <person name="Probst A.J."/>
            <person name="Thomas B.C."/>
            <person name="Singh A."/>
            <person name="Wilkins M.J."/>
            <person name="Karaoz U."/>
            <person name="Brodie E.L."/>
            <person name="Williams K.H."/>
            <person name="Hubbard S.S."/>
            <person name="Banfield J.F."/>
        </authorList>
    </citation>
    <scope>NUCLEOTIDE SEQUENCE [LARGE SCALE GENOMIC DNA]</scope>
</reference>
<dbReference type="AlphaFoldDB" id="A0A1F5ZX54"/>
<dbReference type="Proteomes" id="UP000176923">
    <property type="component" value="Unassembled WGS sequence"/>
</dbReference>
<evidence type="ECO:0000313" key="1">
    <source>
        <dbReference type="EMBL" id="OGG17020.1"/>
    </source>
</evidence>
<name>A0A1F5ZX54_9BACT</name>
<gene>
    <name evidence="1" type="ORF">A3D77_03785</name>
</gene>
<accession>A0A1F5ZX54</accession>
<proteinExistence type="predicted"/>
<organism evidence="1 2">
    <name type="scientific">Candidatus Gottesmanbacteria bacterium RIFCSPHIGHO2_02_FULL_39_11</name>
    <dbReference type="NCBI Taxonomy" id="1798382"/>
    <lineage>
        <taxon>Bacteria</taxon>
        <taxon>Candidatus Gottesmaniibacteriota</taxon>
    </lineage>
</organism>